<dbReference type="EMBL" id="CM056741">
    <property type="protein sequence ID" value="KAJ8686965.1"/>
    <property type="molecule type" value="Genomic_DNA"/>
</dbReference>
<sequence length="562" mass="63526">MVAVEPVRVMTGLSLNEFFTKCVRPTGDVTIDQAPVLLCKGAADVTDEREYRIVHEHIVENHHRLPCRRISCSPAYGASGLFTITKEDCVHEFVDNLHLLSSLTEQQDLSFYDKTDAEIVDLMPNLQPGLYSSNILGSNFCFGLLDQCEIMVESNVDPATNPDVGEMDGINRSMFYLSGPRTYSEMHREDGDTASAVVVYCNTYPNSTDLPAKLWVVALEPMKLERAVRKTVSAESTSRKGEKKRVSRKNIKHRHCAKVLDHKDTYITIKFLEAHGIKYVTVRQYPKDALYVRHGYHHQVIQFTPNLMEARNYGDFYWNQAPLPTYCTCGEGKLVSIAKNRRAVPNKGHFCEDCTFQTSTKVSLVRHYKDEHGKDMSTPQVRKRRECPDCGTQTFRLDDHLRKQPKKHRDAVATQIARASNPSDARVVQSDLVNVQGAPGPVSMVVRAPQAARGSVSSHVPAPVWCCRYCNATFPTKPQLVAHEPVCTQNRVPSSLRPMLREPVPPTNVERCAFCNGDFLSGEIVSHRRTCDAKSFKCGHCPKTYNRKYYRDNHVRRDHPSV</sequence>
<keyword evidence="2" id="KW-1185">Reference proteome</keyword>
<protein>
    <submittedName>
        <fullName evidence="1">Uncharacterized protein</fullName>
    </submittedName>
</protein>
<comment type="caution">
    <text evidence="1">The sequence shown here is derived from an EMBL/GenBank/DDBJ whole genome shotgun (WGS) entry which is preliminary data.</text>
</comment>
<proteinExistence type="predicted"/>
<reference evidence="1" key="1">
    <citation type="submission" date="2023-04" db="EMBL/GenBank/DDBJ databases">
        <title>A chromosome-level genome assembly of the parasitoid wasp Eretmocerus hayati.</title>
        <authorList>
            <person name="Zhong Y."/>
            <person name="Liu S."/>
            <person name="Liu Y."/>
        </authorList>
    </citation>
    <scope>NUCLEOTIDE SEQUENCE</scope>
    <source>
        <strain evidence="1">ZJU_SS_LIU_2023</strain>
    </source>
</reference>
<name>A0ACC2PTQ9_9HYME</name>
<organism evidence="1 2">
    <name type="scientific">Eretmocerus hayati</name>
    <dbReference type="NCBI Taxonomy" id="131215"/>
    <lineage>
        <taxon>Eukaryota</taxon>
        <taxon>Metazoa</taxon>
        <taxon>Ecdysozoa</taxon>
        <taxon>Arthropoda</taxon>
        <taxon>Hexapoda</taxon>
        <taxon>Insecta</taxon>
        <taxon>Pterygota</taxon>
        <taxon>Neoptera</taxon>
        <taxon>Endopterygota</taxon>
        <taxon>Hymenoptera</taxon>
        <taxon>Apocrita</taxon>
        <taxon>Proctotrupomorpha</taxon>
        <taxon>Chalcidoidea</taxon>
        <taxon>Aphelinidae</taxon>
        <taxon>Aphelininae</taxon>
        <taxon>Eretmocerus</taxon>
    </lineage>
</organism>
<evidence type="ECO:0000313" key="2">
    <source>
        <dbReference type="Proteomes" id="UP001239111"/>
    </source>
</evidence>
<dbReference type="Proteomes" id="UP001239111">
    <property type="component" value="Chromosome 1"/>
</dbReference>
<gene>
    <name evidence="1" type="ORF">QAD02_022759</name>
</gene>
<evidence type="ECO:0000313" key="1">
    <source>
        <dbReference type="EMBL" id="KAJ8686965.1"/>
    </source>
</evidence>
<accession>A0ACC2PTQ9</accession>